<dbReference type="GO" id="GO:0005886">
    <property type="term" value="C:plasma membrane"/>
    <property type="evidence" value="ECO:0007669"/>
    <property type="project" value="TreeGrafter"/>
</dbReference>
<name>A0A2K9NM81_BACTC</name>
<dbReference type="OrthoDB" id="5288345at2"/>
<gene>
    <name evidence="2" type="ORF">C0V70_00565</name>
</gene>
<dbReference type="PANTHER" id="PTHR30627:SF2">
    <property type="entry name" value="PEPTIDOGLYCAN D,D-TRANSPEPTIDASE MRDA"/>
    <property type="match status" value="1"/>
</dbReference>
<dbReference type="GO" id="GO:0071555">
    <property type="term" value="P:cell wall organization"/>
    <property type="evidence" value="ECO:0007669"/>
    <property type="project" value="TreeGrafter"/>
</dbReference>
<evidence type="ECO:0000313" key="3">
    <source>
        <dbReference type="Proteomes" id="UP000235584"/>
    </source>
</evidence>
<feature type="compositionally biased region" description="Basic and acidic residues" evidence="1">
    <location>
        <begin position="475"/>
        <end position="491"/>
    </location>
</feature>
<dbReference type="InterPro" id="IPR012338">
    <property type="entry name" value="Beta-lactam/transpept-like"/>
</dbReference>
<feature type="compositionally biased region" description="Basic residues" evidence="1">
    <location>
        <begin position="461"/>
        <end position="474"/>
    </location>
</feature>
<reference evidence="2 3" key="1">
    <citation type="submission" date="2018-01" db="EMBL/GenBank/DDBJ databases">
        <title>Complete genome sequence of Bacteriovorax stolpii DSM12778.</title>
        <authorList>
            <person name="Tang B."/>
            <person name="Chang J."/>
        </authorList>
    </citation>
    <scope>NUCLEOTIDE SEQUENCE [LARGE SCALE GENOMIC DNA]</scope>
    <source>
        <strain evidence="2 3">DSM 12778</strain>
    </source>
</reference>
<dbReference type="AlphaFoldDB" id="A0A2K9NM81"/>
<dbReference type="Gene3D" id="3.40.710.10">
    <property type="entry name" value="DD-peptidase/beta-lactamase superfamily"/>
    <property type="match status" value="1"/>
</dbReference>
<dbReference type="PANTHER" id="PTHR30627">
    <property type="entry name" value="PEPTIDOGLYCAN D,D-TRANSPEPTIDASE"/>
    <property type="match status" value="1"/>
</dbReference>
<organism evidence="2 3">
    <name type="scientific">Bacteriovorax stolpii</name>
    <name type="common">Bdellovibrio stolpii</name>
    <dbReference type="NCBI Taxonomy" id="960"/>
    <lineage>
        <taxon>Bacteria</taxon>
        <taxon>Pseudomonadati</taxon>
        <taxon>Bdellovibrionota</taxon>
        <taxon>Bacteriovoracia</taxon>
        <taxon>Bacteriovoracales</taxon>
        <taxon>Bacteriovoracaceae</taxon>
        <taxon>Bacteriovorax</taxon>
    </lineage>
</organism>
<dbReference type="KEGG" id="bsto:C0V70_00565"/>
<dbReference type="Pfam" id="PF00905">
    <property type="entry name" value="Transpeptidase"/>
    <property type="match status" value="1"/>
</dbReference>
<dbReference type="InterPro" id="IPR001460">
    <property type="entry name" value="PCN-bd_Tpept"/>
</dbReference>
<sequence>MVTKTWISLVKKTNSKFALVVTTAFLTLFVGGTAFNIFQGKFGQKLNAAEVEKEAKASGLTPLPDDLRLSIDRTFKQVGADWPQTLDVGKKKVKIEYAFNPQLDAYIKKLLKSYRSDYATVAVIDNETGEVLAAVGVEGKTNNIDNNLVLASTHPSASLIKMVTAAELLQNTKVTRETSFDFRGRSTTLFKYQLDESKSNRWDKSQTFETAFAKSNNVIFGKAAIQNISSEKLVRMAENFGFNQQFLPEFDFVQSHIGTAADDYHLAELASGFNDQTVISPIHGAMMASIIANNGMMKSPKMITKLVDASGETLWENNSIEKRVLSAETARQMQEMMGMTIDGGTARKSFRKMNNGYKNALDIGGKTGSITGGKPFGKRDWFSAFAIPRDQERGKGISISVMNVNVKRWHVKSTMLAKNIIEYYYNNVKPVPITMVKMPRMVSENKRRKAKVYKRSIASRPSKKKIVSGKKRSAIKKEIGKRNERKSNTTI</sequence>
<dbReference type="GO" id="GO:0008658">
    <property type="term" value="F:penicillin binding"/>
    <property type="evidence" value="ECO:0007669"/>
    <property type="project" value="InterPro"/>
</dbReference>
<feature type="region of interest" description="Disordered" evidence="1">
    <location>
        <begin position="446"/>
        <end position="491"/>
    </location>
</feature>
<evidence type="ECO:0000256" key="1">
    <source>
        <dbReference type="SAM" id="MobiDB-lite"/>
    </source>
</evidence>
<evidence type="ECO:0000313" key="2">
    <source>
        <dbReference type="EMBL" id="AUN96621.1"/>
    </source>
</evidence>
<accession>A0A2K9NM81</accession>
<dbReference type="EMBL" id="CP025704">
    <property type="protein sequence ID" value="AUN96621.1"/>
    <property type="molecule type" value="Genomic_DNA"/>
</dbReference>
<dbReference type="SUPFAM" id="SSF56601">
    <property type="entry name" value="beta-lactamase/transpeptidase-like"/>
    <property type="match status" value="1"/>
</dbReference>
<protein>
    <submittedName>
        <fullName evidence="2">Uncharacterized protein</fullName>
    </submittedName>
</protein>
<keyword evidence="3" id="KW-1185">Reference proteome</keyword>
<dbReference type="GO" id="GO:0071972">
    <property type="term" value="F:peptidoglycan L,D-transpeptidase activity"/>
    <property type="evidence" value="ECO:0007669"/>
    <property type="project" value="TreeGrafter"/>
</dbReference>
<dbReference type="Proteomes" id="UP000235584">
    <property type="component" value="Chromosome"/>
</dbReference>
<proteinExistence type="predicted"/>
<dbReference type="InterPro" id="IPR050515">
    <property type="entry name" value="Beta-lactam/transpept"/>
</dbReference>